<evidence type="ECO:0000313" key="3">
    <source>
        <dbReference type="Proteomes" id="UP001066276"/>
    </source>
</evidence>
<evidence type="ECO:0000256" key="1">
    <source>
        <dbReference type="SAM" id="MobiDB-lite"/>
    </source>
</evidence>
<sequence>MRKDLTSRPKEIVASVYRTFNSTTEQHNSGFWASGQKMSRRSTGSSCTERGDRVEPPTEDSNTDLAQNGLCRRRNQSLEPQCRLEVIESRRADVIEKARWPGPHLHEAVLQWPSRLCDRQHLLNLRRKVQPPD</sequence>
<organism evidence="2 3">
    <name type="scientific">Pleurodeles waltl</name>
    <name type="common">Iberian ribbed newt</name>
    <dbReference type="NCBI Taxonomy" id="8319"/>
    <lineage>
        <taxon>Eukaryota</taxon>
        <taxon>Metazoa</taxon>
        <taxon>Chordata</taxon>
        <taxon>Craniata</taxon>
        <taxon>Vertebrata</taxon>
        <taxon>Euteleostomi</taxon>
        <taxon>Amphibia</taxon>
        <taxon>Batrachia</taxon>
        <taxon>Caudata</taxon>
        <taxon>Salamandroidea</taxon>
        <taxon>Salamandridae</taxon>
        <taxon>Pleurodelinae</taxon>
        <taxon>Pleurodeles</taxon>
    </lineage>
</organism>
<dbReference type="AlphaFoldDB" id="A0AAV7VN02"/>
<keyword evidence="3" id="KW-1185">Reference proteome</keyword>
<feature type="region of interest" description="Disordered" evidence="1">
    <location>
        <begin position="26"/>
        <end position="72"/>
    </location>
</feature>
<name>A0AAV7VN02_PLEWA</name>
<proteinExistence type="predicted"/>
<reference evidence="2" key="1">
    <citation type="journal article" date="2022" name="bioRxiv">
        <title>Sequencing and chromosome-scale assembly of the giantPleurodeles waltlgenome.</title>
        <authorList>
            <person name="Brown T."/>
            <person name="Elewa A."/>
            <person name="Iarovenko S."/>
            <person name="Subramanian E."/>
            <person name="Araus A.J."/>
            <person name="Petzold A."/>
            <person name="Susuki M."/>
            <person name="Suzuki K.-i.T."/>
            <person name="Hayashi T."/>
            <person name="Toyoda A."/>
            <person name="Oliveira C."/>
            <person name="Osipova E."/>
            <person name="Leigh N.D."/>
            <person name="Simon A."/>
            <person name="Yun M.H."/>
        </authorList>
    </citation>
    <scope>NUCLEOTIDE SEQUENCE</scope>
    <source>
        <strain evidence="2">20211129_DDA</strain>
        <tissue evidence="2">Liver</tissue>
    </source>
</reference>
<evidence type="ECO:0000313" key="2">
    <source>
        <dbReference type="EMBL" id="KAJ1203030.1"/>
    </source>
</evidence>
<dbReference type="Proteomes" id="UP001066276">
    <property type="component" value="Chromosome 2_1"/>
</dbReference>
<accession>A0AAV7VN02</accession>
<protein>
    <submittedName>
        <fullName evidence="2">Uncharacterized protein</fullName>
    </submittedName>
</protein>
<comment type="caution">
    <text evidence="2">The sequence shown here is derived from an EMBL/GenBank/DDBJ whole genome shotgun (WGS) entry which is preliminary data.</text>
</comment>
<gene>
    <name evidence="2" type="ORF">NDU88_006825</name>
</gene>
<dbReference type="EMBL" id="JANPWB010000003">
    <property type="protein sequence ID" value="KAJ1203030.1"/>
    <property type="molecule type" value="Genomic_DNA"/>
</dbReference>